<dbReference type="EMBL" id="CM046103">
    <property type="protein sequence ID" value="KAI8427752.1"/>
    <property type="molecule type" value="Genomic_DNA"/>
</dbReference>
<reference evidence="1 2" key="1">
    <citation type="journal article" date="2022" name="Genome Biol. Evol.">
        <title>The Spruce Budworm Genome: Reconstructing the Evolutionary History of Antifreeze Proteins.</title>
        <authorList>
            <person name="Beliveau C."/>
            <person name="Gagne P."/>
            <person name="Picq S."/>
            <person name="Vernygora O."/>
            <person name="Keeling C.I."/>
            <person name="Pinkney K."/>
            <person name="Doucet D."/>
            <person name="Wen F."/>
            <person name="Johnston J.S."/>
            <person name="Maaroufi H."/>
            <person name="Boyle B."/>
            <person name="Laroche J."/>
            <person name="Dewar K."/>
            <person name="Juretic N."/>
            <person name="Blackburn G."/>
            <person name="Nisole A."/>
            <person name="Brunet B."/>
            <person name="Brandao M."/>
            <person name="Lumley L."/>
            <person name="Duan J."/>
            <person name="Quan G."/>
            <person name="Lucarotti C.J."/>
            <person name="Roe A.D."/>
            <person name="Sperling F.A.H."/>
            <person name="Levesque R.C."/>
            <person name="Cusson M."/>
        </authorList>
    </citation>
    <scope>NUCLEOTIDE SEQUENCE [LARGE SCALE GENOMIC DNA]</scope>
    <source>
        <strain evidence="1">Glfc:IPQL:Cfum</strain>
    </source>
</reference>
<name>A0ACC0JU86_CHOFU</name>
<sequence length="833" mass="88285">MLRALLLDDLHAGGPRARTSGSCVRGRGGGVLALPAARGRNQRSLAMESVREALATAQEAGDGACLAHAAAWGALAGGRARRAALLLRVPRAAPAAAAAQLMAQHAAVNSAKPADVFQVRAAHLTARGARWRAGARAVPRCCCACRARRARRRRRAAHGAARRRQQRQAGRRVPGTCRAPHGAWCALAGGRARRAALLLRVPRAPRPAAAAAQLMAQHAAVNSAKPADVFQVRAAHLTARGARWRAGARAVPRCCCACRARRAPPPPPRSSWRSTPPSTAPSRRRVPGTCRAPHGAWCALAGGRARRAALLLRVPRAPRPAAAAAQLMAQHAAVNSTCRAPHGAWCALAGGRARRAALLLRVPRAPRPAAAAQLMAQHAAVNSAKPADVFQVRAAHLTARGARWRAGARAVPRCCCACRARRAPPPPPRSSWRSTPPSTAPSRPTCSRYVPRTSRRVVRAGGRARAPCRAAAARAARAAPRRRRRAAHGAARRRQQRQAGRRVPGTCRAPHGAWCALAGGRARRAALLLRVPRAPRPAAAAAQLMAQHAAVNSAKPADVFQVRAAHLTARGARWRAGARAVPRCCCACRARRAPPPPPRSSWRSTPPSTAPSRPTCSRYVPRTSRRVVRAGGRARAPCRAAAARAARAAPAAAAAQLMAQHAAVNSAKPADVFQVRAAHLTARGARWRAGARAVPRCCCACRARRAPPPPPRSSWRSTPPSTAPSRPTCSRYVPRTSRRVVRAGGRARAPCRAAVAAMTIITKGDSINYLHAMTDLTMAGLANTAALWSLYGKTEMASVACQLLLNLNTSKNGRRHFTSQNNVRKQSCLSICR</sequence>
<keyword evidence="2" id="KW-1185">Reference proteome</keyword>
<accession>A0ACC0JU86</accession>
<comment type="caution">
    <text evidence="1">The sequence shown here is derived from an EMBL/GenBank/DDBJ whole genome shotgun (WGS) entry which is preliminary data.</text>
</comment>
<protein>
    <submittedName>
        <fullName evidence="1">Uncharacterized protein</fullName>
    </submittedName>
</protein>
<evidence type="ECO:0000313" key="2">
    <source>
        <dbReference type="Proteomes" id="UP001064048"/>
    </source>
</evidence>
<gene>
    <name evidence="1" type="ORF">MSG28_002177</name>
</gene>
<dbReference type="Proteomes" id="UP001064048">
    <property type="component" value="Chromosome 3"/>
</dbReference>
<evidence type="ECO:0000313" key="1">
    <source>
        <dbReference type="EMBL" id="KAI8427752.1"/>
    </source>
</evidence>
<proteinExistence type="predicted"/>
<organism evidence="1 2">
    <name type="scientific">Choristoneura fumiferana</name>
    <name type="common">Spruce budworm moth</name>
    <name type="synonym">Archips fumiferana</name>
    <dbReference type="NCBI Taxonomy" id="7141"/>
    <lineage>
        <taxon>Eukaryota</taxon>
        <taxon>Metazoa</taxon>
        <taxon>Ecdysozoa</taxon>
        <taxon>Arthropoda</taxon>
        <taxon>Hexapoda</taxon>
        <taxon>Insecta</taxon>
        <taxon>Pterygota</taxon>
        <taxon>Neoptera</taxon>
        <taxon>Endopterygota</taxon>
        <taxon>Lepidoptera</taxon>
        <taxon>Glossata</taxon>
        <taxon>Ditrysia</taxon>
        <taxon>Tortricoidea</taxon>
        <taxon>Tortricidae</taxon>
        <taxon>Tortricinae</taxon>
        <taxon>Choristoneura</taxon>
    </lineage>
</organism>